<keyword evidence="2" id="KW-0378">Hydrolase</keyword>
<sequence length="136" mass="12858">GLLAAALTGPAGASAAVRGGLVVYATELKAQLAGVPVPLLAAHGPVGPDVAGALAAGARDRLAATYGLSTTGVAGPDPQGGAAVGTVFVGVAGPAGGQVRRLSLTGDRAAIRAATVRAALALLLTAIPAASPELPR</sequence>
<dbReference type="AlphaFoldDB" id="A0A6J4JS68"/>
<name>A0A6J4JS68_9ACTN</name>
<accession>A0A6J4JS68</accession>
<reference evidence="2" key="1">
    <citation type="submission" date="2020-02" db="EMBL/GenBank/DDBJ databases">
        <authorList>
            <person name="Meier V. D."/>
        </authorList>
    </citation>
    <scope>NUCLEOTIDE SEQUENCE</scope>
    <source>
        <strain evidence="2">AVDCRST_MAG41</strain>
    </source>
</reference>
<proteinExistence type="predicted"/>
<protein>
    <submittedName>
        <fullName evidence="2">Nicotinamide-nucleotide amidase</fullName>
        <ecNumber evidence="2">3.5.1.42</ecNumber>
    </submittedName>
</protein>
<feature type="non-terminal residue" evidence="2">
    <location>
        <position position="1"/>
    </location>
</feature>
<organism evidence="2">
    <name type="scientific">uncultured Mycobacteriales bacterium</name>
    <dbReference type="NCBI Taxonomy" id="581187"/>
    <lineage>
        <taxon>Bacteria</taxon>
        <taxon>Bacillati</taxon>
        <taxon>Actinomycetota</taxon>
        <taxon>Actinomycetes</taxon>
        <taxon>Mycobacteriales</taxon>
        <taxon>environmental samples</taxon>
    </lineage>
</organism>
<dbReference type="Pfam" id="PF02464">
    <property type="entry name" value="CinA"/>
    <property type="match status" value="1"/>
</dbReference>
<dbReference type="GO" id="GO:0019159">
    <property type="term" value="F:nicotinamide-nucleotide amidase activity"/>
    <property type="evidence" value="ECO:0007669"/>
    <property type="project" value="UniProtKB-EC"/>
</dbReference>
<gene>
    <name evidence="2" type="ORF">AVDCRST_MAG41-3992</name>
</gene>
<dbReference type="InterPro" id="IPR036653">
    <property type="entry name" value="CinA-like_C"/>
</dbReference>
<dbReference type="Gene3D" id="3.90.950.20">
    <property type="entry name" value="CinA-like"/>
    <property type="match status" value="1"/>
</dbReference>
<dbReference type="NCBIfam" id="TIGR00199">
    <property type="entry name" value="PncC_domain"/>
    <property type="match status" value="1"/>
</dbReference>
<dbReference type="InterPro" id="IPR008136">
    <property type="entry name" value="CinA_C"/>
</dbReference>
<feature type="domain" description="CinA C-terminal" evidence="1">
    <location>
        <begin position="1"/>
        <end position="125"/>
    </location>
</feature>
<evidence type="ECO:0000313" key="2">
    <source>
        <dbReference type="EMBL" id="CAA9286054.1"/>
    </source>
</evidence>
<dbReference type="EMBL" id="CADCTP010000374">
    <property type="protein sequence ID" value="CAA9286054.1"/>
    <property type="molecule type" value="Genomic_DNA"/>
</dbReference>
<dbReference type="SUPFAM" id="SSF142433">
    <property type="entry name" value="CinA-like"/>
    <property type="match status" value="1"/>
</dbReference>
<evidence type="ECO:0000259" key="1">
    <source>
        <dbReference type="Pfam" id="PF02464"/>
    </source>
</evidence>
<dbReference type="EC" id="3.5.1.42" evidence="2"/>